<sequence>MLLPLAHHSEPIDPDLWEWLSDKIDHVLGIDAGAMVLLLGAVIVLFPVAVMVLVWRRRA</sequence>
<gene>
    <name evidence="2" type="ORF">GKO48_12620</name>
</gene>
<dbReference type="EMBL" id="CP046147">
    <property type="protein sequence ID" value="WFG40412.1"/>
    <property type="molecule type" value="Genomic_DNA"/>
</dbReference>
<reference evidence="2 3" key="1">
    <citation type="submission" date="2019-11" db="EMBL/GenBank/DDBJ databases">
        <authorList>
            <person name="Cho J.-C."/>
        </authorList>
    </citation>
    <scope>NUCLEOTIDE SEQUENCE [LARGE SCALE GENOMIC DNA]</scope>
    <source>
        <strain evidence="2 3">JH1073</strain>
    </source>
</reference>
<keyword evidence="1" id="KW-0812">Transmembrane</keyword>
<dbReference type="AlphaFoldDB" id="A0AAJ5ZKN2"/>
<name>A0AAJ5ZKN2_9CHLR</name>
<keyword evidence="3" id="KW-1185">Reference proteome</keyword>
<keyword evidence="1" id="KW-1133">Transmembrane helix</keyword>
<dbReference type="RefSeq" id="WP_342827004.1">
    <property type="nucleotide sequence ID" value="NZ_CP046146.1"/>
</dbReference>
<organism evidence="2 3">
    <name type="scientific">Candidatus Lucifugimonas marina</name>
    <dbReference type="NCBI Taxonomy" id="3038979"/>
    <lineage>
        <taxon>Bacteria</taxon>
        <taxon>Bacillati</taxon>
        <taxon>Chloroflexota</taxon>
        <taxon>Dehalococcoidia</taxon>
        <taxon>SAR202 cluster</taxon>
        <taxon>Candidatus Lucifugimonadales</taxon>
        <taxon>Candidatus Lucifugimonadaceae</taxon>
        <taxon>Candidatus Lucifugimonas</taxon>
    </lineage>
</organism>
<protein>
    <submittedName>
        <fullName evidence="2">Uncharacterized protein</fullName>
    </submittedName>
</protein>
<accession>A0AAJ5ZKN2</accession>
<evidence type="ECO:0000256" key="1">
    <source>
        <dbReference type="SAM" id="Phobius"/>
    </source>
</evidence>
<reference evidence="3" key="2">
    <citation type="submission" date="2023-06" db="EMBL/GenBank/DDBJ databases">
        <title>Pangenomics reveal diversification of enzyme families and niche specialization in globally abundant SAR202 bacteria.</title>
        <authorList>
            <person name="Saw J.H.W."/>
        </authorList>
    </citation>
    <scope>NUCLEOTIDE SEQUENCE [LARGE SCALE GENOMIC DNA]</scope>
    <source>
        <strain evidence="3">JH1073</strain>
    </source>
</reference>
<keyword evidence="1" id="KW-0472">Membrane</keyword>
<proteinExistence type="predicted"/>
<evidence type="ECO:0000313" key="2">
    <source>
        <dbReference type="EMBL" id="WFG40412.1"/>
    </source>
</evidence>
<feature type="transmembrane region" description="Helical" evidence="1">
    <location>
        <begin position="32"/>
        <end position="55"/>
    </location>
</feature>
<evidence type="ECO:0000313" key="3">
    <source>
        <dbReference type="Proteomes" id="UP001219901"/>
    </source>
</evidence>
<dbReference type="Proteomes" id="UP001219901">
    <property type="component" value="Chromosome"/>
</dbReference>